<dbReference type="Proteomes" id="UP000197153">
    <property type="component" value="Chromosome 2"/>
</dbReference>
<sequence length="113" mass="12405">MKGFGERLRARSKALGLTDAEVAERLGLSQPRYARYVSDSREPDFVTLLRICGALDISPNELLMGGEPTRVTDPDIDRAVVALMGMDSQLRQVVVSMVLTAQKQATKQKKALS</sequence>
<name>A0A248JXC0_9PROT</name>
<dbReference type="EMBL" id="CP022111">
    <property type="protein sequence ID" value="ASG23229.1"/>
    <property type="molecule type" value="Genomic_DNA"/>
</dbReference>
<dbReference type="KEGG" id="nao:Y958_20580"/>
<evidence type="ECO:0000313" key="2">
    <source>
        <dbReference type="EMBL" id="ASG23229.1"/>
    </source>
</evidence>
<dbReference type="Pfam" id="PF01381">
    <property type="entry name" value="HTH_3"/>
    <property type="match status" value="1"/>
</dbReference>
<proteinExistence type="predicted"/>
<protein>
    <submittedName>
        <fullName evidence="2">Transcriptional regulator</fullName>
    </submittedName>
</protein>
<evidence type="ECO:0000259" key="1">
    <source>
        <dbReference type="PROSITE" id="PS50943"/>
    </source>
</evidence>
<dbReference type="PROSITE" id="PS50943">
    <property type="entry name" value="HTH_CROC1"/>
    <property type="match status" value="1"/>
</dbReference>
<reference evidence="2 3" key="1">
    <citation type="submission" date="2017-06" db="EMBL/GenBank/DDBJ databases">
        <title>Complete genome sequence of Nitrospirillum amazonense strain CBAmC, an endophytic nitrogen-fixing and plant growth-promoting bacterium, isolated from sugarcane.</title>
        <authorList>
            <person name="Schwab S."/>
            <person name="dos Santos Teixeira K.R."/>
            <person name="Simoes Araujo J.L."/>
            <person name="Soares Vidal M."/>
            <person name="Borges de Freitas H.R."/>
            <person name="Rivello Crivelaro A.L."/>
            <person name="Bueno de Camargo Nunes A."/>
            <person name="dos Santos C.M."/>
            <person name="Palmeira da Silva Rosa D."/>
            <person name="da Silva Padilha D."/>
            <person name="da Silva E."/>
            <person name="Araujo Terra L."/>
            <person name="Soares Mendes V."/>
            <person name="Farinelli L."/>
            <person name="Magalhaes Cruz L."/>
            <person name="Baldani J.I."/>
        </authorList>
    </citation>
    <scope>NUCLEOTIDE SEQUENCE [LARGE SCALE GENOMIC DNA]</scope>
    <source>
        <strain evidence="2 3">CBAmC</strain>
    </source>
</reference>
<evidence type="ECO:0000313" key="3">
    <source>
        <dbReference type="Proteomes" id="UP000197153"/>
    </source>
</evidence>
<dbReference type="GO" id="GO:0003677">
    <property type="term" value="F:DNA binding"/>
    <property type="evidence" value="ECO:0007669"/>
    <property type="project" value="InterPro"/>
</dbReference>
<dbReference type="CDD" id="cd00093">
    <property type="entry name" value="HTH_XRE"/>
    <property type="match status" value="1"/>
</dbReference>
<gene>
    <name evidence="2" type="ORF">Y958_20580</name>
</gene>
<keyword evidence="3" id="KW-1185">Reference proteome</keyword>
<dbReference type="SUPFAM" id="SSF47413">
    <property type="entry name" value="lambda repressor-like DNA-binding domains"/>
    <property type="match status" value="1"/>
</dbReference>
<dbReference type="SMART" id="SM00530">
    <property type="entry name" value="HTH_XRE"/>
    <property type="match status" value="1"/>
</dbReference>
<accession>A0A248JXC0</accession>
<dbReference type="Gene3D" id="1.10.260.40">
    <property type="entry name" value="lambda repressor-like DNA-binding domains"/>
    <property type="match status" value="1"/>
</dbReference>
<dbReference type="RefSeq" id="WP_088873739.1">
    <property type="nucleotide sequence ID" value="NZ_CP022111.1"/>
</dbReference>
<feature type="domain" description="HTH cro/C1-type" evidence="1">
    <location>
        <begin position="8"/>
        <end position="62"/>
    </location>
</feature>
<dbReference type="InterPro" id="IPR010982">
    <property type="entry name" value="Lambda_DNA-bd_dom_sf"/>
</dbReference>
<dbReference type="AlphaFoldDB" id="A0A248JXC0"/>
<organism evidence="2 3">
    <name type="scientific">Nitrospirillum viridazoti CBAmc</name>
    <dbReference type="NCBI Taxonomy" id="1441467"/>
    <lineage>
        <taxon>Bacteria</taxon>
        <taxon>Pseudomonadati</taxon>
        <taxon>Pseudomonadota</taxon>
        <taxon>Alphaproteobacteria</taxon>
        <taxon>Rhodospirillales</taxon>
        <taxon>Azospirillaceae</taxon>
        <taxon>Nitrospirillum</taxon>
        <taxon>Nitrospirillum viridazoti</taxon>
    </lineage>
</organism>
<dbReference type="InterPro" id="IPR001387">
    <property type="entry name" value="Cro/C1-type_HTH"/>
</dbReference>